<accession>L9WYS2</accession>
<gene>
    <name evidence="1" type="ORF">C491_18574</name>
</gene>
<dbReference type="Proteomes" id="UP000011688">
    <property type="component" value="Unassembled WGS sequence"/>
</dbReference>
<dbReference type="STRING" id="1227497.C491_18574"/>
<dbReference type="EMBL" id="AOIB01000036">
    <property type="protein sequence ID" value="ELY54635.1"/>
    <property type="molecule type" value="Genomic_DNA"/>
</dbReference>
<dbReference type="AlphaFoldDB" id="L9WYS2"/>
<organism evidence="1 2">
    <name type="scientific">Natronococcus amylolyticus DSM 10524</name>
    <dbReference type="NCBI Taxonomy" id="1227497"/>
    <lineage>
        <taxon>Archaea</taxon>
        <taxon>Methanobacteriati</taxon>
        <taxon>Methanobacteriota</taxon>
        <taxon>Stenosarchaea group</taxon>
        <taxon>Halobacteria</taxon>
        <taxon>Halobacteriales</taxon>
        <taxon>Natrialbaceae</taxon>
        <taxon>Natronococcus</taxon>
    </lineage>
</organism>
<dbReference type="RefSeq" id="WP_005558962.1">
    <property type="nucleotide sequence ID" value="NZ_AOIB01000036.1"/>
</dbReference>
<evidence type="ECO:0000313" key="2">
    <source>
        <dbReference type="Proteomes" id="UP000011688"/>
    </source>
</evidence>
<reference evidence="1 2" key="1">
    <citation type="journal article" date="2014" name="PLoS Genet.">
        <title>Phylogenetically driven sequencing of extremely halophilic archaea reveals strategies for static and dynamic osmo-response.</title>
        <authorList>
            <person name="Becker E.A."/>
            <person name="Seitzer P.M."/>
            <person name="Tritt A."/>
            <person name="Larsen D."/>
            <person name="Krusor M."/>
            <person name="Yao A.I."/>
            <person name="Wu D."/>
            <person name="Madern D."/>
            <person name="Eisen J.A."/>
            <person name="Darling A.E."/>
            <person name="Facciotti M.T."/>
        </authorList>
    </citation>
    <scope>NUCLEOTIDE SEQUENCE [LARGE SCALE GENOMIC DNA]</scope>
    <source>
        <strain evidence="1 2">DSM 10524</strain>
    </source>
</reference>
<name>L9WYS2_9EURY</name>
<proteinExistence type="predicted"/>
<sequence length="44" mass="4730">MPVDKLGPEDVVTARPVDDFVATIGEQLENVSETIEVQSPGYSP</sequence>
<keyword evidence="2" id="KW-1185">Reference proteome</keyword>
<protein>
    <submittedName>
        <fullName evidence="1">Signal transduction protein with CBS domains</fullName>
    </submittedName>
</protein>
<comment type="caution">
    <text evidence="1">The sequence shown here is derived from an EMBL/GenBank/DDBJ whole genome shotgun (WGS) entry which is preliminary data.</text>
</comment>
<evidence type="ECO:0000313" key="1">
    <source>
        <dbReference type="EMBL" id="ELY54635.1"/>
    </source>
</evidence>